<dbReference type="NCBIfam" id="NF004747">
    <property type="entry name" value="PRK06078.1"/>
    <property type="match status" value="1"/>
</dbReference>
<keyword evidence="10" id="KW-0479">Metal-binding</keyword>
<dbReference type="NCBIfam" id="NF004490">
    <property type="entry name" value="PRK05820.1"/>
    <property type="match status" value="1"/>
</dbReference>
<feature type="domain" description="Pyrimidine nucleoside phosphorylase C-terminal" evidence="15">
    <location>
        <begin position="345"/>
        <end position="418"/>
    </location>
</feature>
<name>A0A6I2ME76_9BACI</name>
<dbReference type="NCBIfam" id="TIGR02644">
    <property type="entry name" value="Y_phosphoryl"/>
    <property type="match status" value="1"/>
</dbReference>
<comment type="subunit">
    <text evidence="5">Homodimer.</text>
</comment>
<dbReference type="Pfam" id="PF00591">
    <property type="entry name" value="Glycos_transf_3"/>
    <property type="match status" value="1"/>
</dbReference>
<dbReference type="GO" id="GO:0006206">
    <property type="term" value="P:pyrimidine nucleobase metabolic process"/>
    <property type="evidence" value="ECO:0007669"/>
    <property type="project" value="InterPro"/>
</dbReference>
<comment type="similarity">
    <text evidence="4">Belongs to the thymidine/pyrimidine-nucleoside phosphorylase family.</text>
</comment>
<dbReference type="PIRSF" id="PIRSF000478">
    <property type="entry name" value="TP_PyNP"/>
    <property type="match status" value="1"/>
</dbReference>
<dbReference type="InterPro" id="IPR036566">
    <property type="entry name" value="PYNP-like_C_sf"/>
</dbReference>
<dbReference type="PROSITE" id="PS00647">
    <property type="entry name" value="THYMID_PHOSPHORYLASE"/>
    <property type="match status" value="1"/>
</dbReference>
<evidence type="ECO:0000313" key="16">
    <source>
        <dbReference type="EMBL" id="MRX55527.1"/>
    </source>
</evidence>
<evidence type="ECO:0000256" key="6">
    <source>
        <dbReference type="ARBA" id="ARBA00011889"/>
    </source>
</evidence>
<dbReference type="FunFam" id="3.40.1030.10:FF:000003">
    <property type="entry name" value="Pyrimidine-nucleoside phosphorylase"/>
    <property type="match status" value="1"/>
</dbReference>
<evidence type="ECO:0000256" key="1">
    <source>
        <dbReference type="ARBA" id="ARBA00001066"/>
    </source>
</evidence>
<dbReference type="GO" id="GO:0009032">
    <property type="term" value="F:thymidine phosphorylase activity"/>
    <property type="evidence" value="ECO:0007669"/>
    <property type="project" value="TreeGrafter"/>
</dbReference>
<dbReference type="InterPro" id="IPR018090">
    <property type="entry name" value="Pyrmidine_PPas_bac/euk"/>
</dbReference>
<dbReference type="PANTHER" id="PTHR10515:SF0">
    <property type="entry name" value="THYMIDINE PHOSPHORYLASE"/>
    <property type="match status" value="1"/>
</dbReference>
<keyword evidence="17" id="KW-1185">Reference proteome</keyword>
<dbReference type="InterPro" id="IPR017459">
    <property type="entry name" value="Glycosyl_Trfase_fam3_N_dom"/>
</dbReference>
<evidence type="ECO:0000256" key="12">
    <source>
        <dbReference type="ARBA" id="ARBA00048453"/>
    </source>
</evidence>
<evidence type="ECO:0000259" key="15">
    <source>
        <dbReference type="SMART" id="SM00941"/>
    </source>
</evidence>
<dbReference type="GO" id="GO:0004645">
    <property type="term" value="F:1,4-alpha-oligoglucan phosphorylase activity"/>
    <property type="evidence" value="ECO:0007669"/>
    <property type="project" value="InterPro"/>
</dbReference>
<dbReference type="InterPro" id="IPR000053">
    <property type="entry name" value="Thymidine/pyrmidine_PPase"/>
</dbReference>
<evidence type="ECO:0000256" key="13">
    <source>
        <dbReference type="ARBA" id="ARBA00048525"/>
    </source>
</evidence>
<dbReference type="InterPro" id="IPR017872">
    <property type="entry name" value="Pyrmidine_PPase_CS"/>
</dbReference>
<dbReference type="Pfam" id="PF02885">
    <property type="entry name" value="Glycos_trans_3N"/>
    <property type="match status" value="1"/>
</dbReference>
<dbReference type="SUPFAM" id="SSF52418">
    <property type="entry name" value="Nucleoside phosphorylase/phosphoribosyltransferase catalytic domain"/>
    <property type="match status" value="1"/>
</dbReference>
<evidence type="ECO:0000256" key="14">
    <source>
        <dbReference type="SAM" id="Coils"/>
    </source>
</evidence>
<accession>A0A6I2ME76</accession>
<comment type="catalytic activity">
    <reaction evidence="1">
        <text>2'-deoxyuridine + phosphate = 2-deoxy-alpha-D-ribose 1-phosphate + uracil</text>
        <dbReference type="Rhea" id="RHEA:22824"/>
        <dbReference type="ChEBI" id="CHEBI:16450"/>
        <dbReference type="ChEBI" id="CHEBI:17568"/>
        <dbReference type="ChEBI" id="CHEBI:43474"/>
        <dbReference type="ChEBI" id="CHEBI:57259"/>
        <dbReference type="EC" id="2.4.2.2"/>
    </reaction>
</comment>
<comment type="function">
    <text evidence="3">Catalyzes phosphorolysis of the pyrimidine nucleosides uridine, thymidine and 2'-deoxyuridine with the formation of the corresponding pyrimidine base and ribose-1-phosphate.</text>
</comment>
<dbReference type="SUPFAM" id="SSF47648">
    <property type="entry name" value="Nucleoside phosphorylase/phosphoribosyltransferase N-terminal domain"/>
    <property type="match status" value="1"/>
</dbReference>
<evidence type="ECO:0000256" key="3">
    <source>
        <dbReference type="ARBA" id="ARBA00003877"/>
    </source>
</evidence>
<organism evidence="16 17">
    <name type="scientific">Metabacillus idriensis</name>
    <dbReference type="NCBI Taxonomy" id="324768"/>
    <lineage>
        <taxon>Bacteria</taxon>
        <taxon>Bacillati</taxon>
        <taxon>Bacillota</taxon>
        <taxon>Bacilli</taxon>
        <taxon>Bacillales</taxon>
        <taxon>Bacillaceae</taxon>
        <taxon>Metabacillus</taxon>
    </lineage>
</organism>
<sequence length="434" mass="46418">MRIVDLIEKKRDGKELTKEEISFIIKGYTNGDIPDYQMSALTMAIYFKGMTKEERAQLTMEMVHSGDTIDLSKIEGIKVDKHSTGGVGDTTTLVLGPLVAAVGVPVAKMSGRGLGHTGGTIDKLEAVPGFHVEIENDEFIKLVNQNKIAVIGQSGNLTPADKKLYALRDVTATVDSIPLIASSIMSKKIAAGADAIVLDVKTGAGAFMKDLDDARELAQAMVEIGNAVGRKTMAVISDMSQPLGYAIGNALEIKEAIDTLKGEGPEDLHELCLTLGSYMVFLAEKASSLEEARAMLEEVIQNGKALETLKIFLEAQGGDGSVVDDPSKMPQASYKVELEAKEDGYVSEIVADSVGVAAMWLGAGRATKESEIDLAVGLMLNKKIGDAVKKGDSLVTIYSNQQDVEQVKTKLYESIKVTADSVKAPPLVHDTIKE</sequence>
<gene>
    <name evidence="16" type="ORF">GJU41_16305</name>
</gene>
<dbReference type="Gene3D" id="1.20.970.10">
    <property type="entry name" value="Transferase, Pyrimidine Nucleoside Phosphorylase, Chain C"/>
    <property type="match status" value="1"/>
</dbReference>
<evidence type="ECO:0000256" key="8">
    <source>
        <dbReference type="ARBA" id="ARBA00022676"/>
    </source>
</evidence>
<dbReference type="InterPro" id="IPR013102">
    <property type="entry name" value="PYNP_C"/>
</dbReference>
<comment type="caution">
    <text evidence="16">The sequence shown here is derived from an EMBL/GenBank/DDBJ whole genome shotgun (WGS) entry which is preliminary data.</text>
</comment>
<dbReference type="GO" id="GO:0005829">
    <property type="term" value="C:cytosol"/>
    <property type="evidence" value="ECO:0007669"/>
    <property type="project" value="TreeGrafter"/>
</dbReference>
<keyword evidence="8 16" id="KW-0328">Glycosyltransferase</keyword>
<dbReference type="AlphaFoldDB" id="A0A6I2ME76"/>
<dbReference type="InterPro" id="IPR000312">
    <property type="entry name" value="Glycosyl_Trfase_fam3"/>
</dbReference>
<evidence type="ECO:0000313" key="17">
    <source>
        <dbReference type="Proteomes" id="UP000441585"/>
    </source>
</evidence>
<keyword evidence="14" id="KW-0175">Coiled coil</keyword>
<feature type="coiled-coil region" evidence="14">
    <location>
        <begin position="282"/>
        <end position="309"/>
    </location>
</feature>
<dbReference type="InterPro" id="IPR036320">
    <property type="entry name" value="Glycosyl_Trfase_fam3_N_dom_sf"/>
</dbReference>
<dbReference type="SMART" id="SM00941">
    <property type="entry name" value="PYNP_C"/>
    <property type="match status" value="1"/>
</dbReference>
<dbReference type="RefSeq" id="WP_070877616.1">
    <property type="nucleotide sequence ID" value="NZ_CAJFZX010000001.1"/>
</dbReference>
<comment type="catalytic activity">
    <reaction evidence="12">
        <text>uridine + phosphate = alpha-D-ribose 1-phosphate + uracil</text>
        <dbReference type="Rhea" id="RHEA:24388"/>
        <dbReference type="ChEBI" id="CHEBI:16704"/>
        <dbReference type="ChEBI" id="CHEBI:17568"/>
        <dbReference type="ChEBI" id="CHEBI:43474"/>
        <dbReference type="ChEBI" id="CHEBI:57720"/>
        <dbReference type="EC" id="2.4.2.2"/>
    </reaction>
</comment>
<dbReference type="Gene3D" id="3.90.1170.30">
    <property type="entry name" value="Pyrimidine nucleoside phosphorylase-like, C-terminal domain"/>
    <property type="match status" value="1"/>
</dbReference>
<evidence type="ECO:0000256" key="4">
    <source>
        <dbReference type="ARBA" id="ARBA00006915"/>
    </source>
</evidence>
<evidence type="ECO:0000256" key="5">
    <source>
        <dbReference type="ARBA" id="ARBA00011738"/>
    </source>
</evidence>
<evidence type="ECO:0000256" key="11">
    <source>
        <dbReference type="ARBA" id="ARBA00022958"/>
    </source>
</evidence>
<dbReference type="FunFam" id="1.20.970.10:FF:000002">
    <property type="entry name" value="Pyrimidine-nucleoside phosphorylase"/>
    <property type="match status" value="1"/>
</dbReference>
<keyword evidence="11" id="KW-0630">Potassium</keyword>
<dbReference type="PANTHER" id="PTHR10515">
    <property type="entry name" value="THYMIDINE PHOSPHORYLASE"/>
    <property type="match status" value="1"/>
</dbReference>
<protein>
    <recommendedName>
        <fullName evidence="7">Pyrimidine-nucleoside phosphorylase</fullName>
        <ecNumber evidence="6">2.4.2.2</ecNumber>
    </recommendedName>
</protein>
<proteinExistence type="inferred from homology"/>
<dbReference type="Proteomes" id="UP000441585">
    <property type="component" value="Unassembled WGS sequence"/>
</dbReference>
<evidence type="ECO:0000256" key="10">
    <source>
        <dbReference type="ARBA" id="ARBA00022723"/>
    </source>
</evidence>
<evidence type="ECO:0000256" key="2">
    <source>
        <dbReference type="ARBA" id="ARBA00001958"/>
    </source>
</evidence>
<keyword evidence="9 16" id="KW-0808">Transferase</keyword>
<dbReference type="GO" id="GO:0046872">
    <property type="term" value="F:metal ion binding"/>
    <property type="evidence" value="ECO:0007669"/>
    <property type="project" value="UniProtKB-KW"/>
</dbReference>
<comment type="cofactor">
    <cofactor evidence="2">
        <name>K(+)</name>
        <dbReference type="ChEBI" id="CHEBI:29103"/>
    </cofactor>
</comment>
<dbReference type="EC" id="2.4.2.2" evidence="6"/>
<evidence type="ECO:0000256" key="7">
    <source>
        <dbReference type="ARBA" id="ARBA00014680"/>
    </source>
</evidence>
<dbReference type="InterPro" id="IPR035902">
    <property type="entry name" value="Nuc_phospho_transferase"/>
</dbReference>
<dbReference type="EMBL" id="WKKF01000005">
    <property type="protein sequence ID" value="MRX55527.1"/>
    <property type="molecule type" value="Genomic_DNA"/>
</dbReference>
<dbReference type="Pfam" id="PF07831">
    <property type="entry name" value="PYNP_C"/>
    <property type="match status" value="1"/>
</dbReference>
<reference evidence="16 17" key="1">
    <citation type="submission" date="2019-11" db="EMBL/GenBank/DDBJ databases">
        <title>Bacillus idriensis genome.</title>
        <authorList>
            <person name="Konopka E.N."/>
            <person name="Newman J.D."/>
        </authorList>
    </citation>
    <scope>NUCLEOTIDE SEQUENCE [LARGE SCALE GENOMIC DNA]</scope>
    <source>
        <strain evidence="16 17">DSM 19097</strain>
    </source>
</reference>
<dbReference type="SUPFAM" id="SSF54680">
    <property type="entry name" value="Pyrimidine nucleoside phosphorylase C-terminal domain"/>
    <property type="match status" value="1"/>
</dbReference>
<dbReference type="Gene3D" id="3.40.1030.10">
    <property type="entry name" value="Nucleoside phosphorylase/phosphoribosyltransferase catalytic domain"/>
    <property type="match status" value="1"/>
</dbReference>
<comment type="catalytic activity">
    <reaction evidence="13">
        <text>thymidine + phosphate = 2-deoxy-alpha-D-ribose 1-phosphate + thymine</text>
        <dbReference type="Rhea" id="RHEA:16037"/>
        <dbReference type="ChEBI" id="CHEBI:17748"/>
        <dbReference type="ChEBI" id="CHEBI:17821"/>
        <dbReference type="ChEBI" id="CHEBI:43474"/>
        <dbReference type="ChEBI" id="CHEBI:57259"/>
        <dbReference type="EC" id="2.4.2.2"/>
    </reaction>
</comment>
<evidence type="ECO:0000256" key="9">
    <source>
        <dbReference type="ARBA" id="ARBA00022679"/>
    </source>
</evidence>
<dbReference type="GO" id="GO:0006213">
    <property type="term" value="P:pyrimidine nucleoside metabolic process"/>
    <property type="evidence" value="ECO:0007669"/>
    <property type="project" value="InterPro"/>
</dbReference>